<dbReference type="PROSITE" id="PS00752">
    <property type="entry name" value="XPA_1"/>
    <property type="match status" value="1"/>
</dbReference>
<dbReference type="GO" id="GO:0008270">
    <property type="term" value="F:zinc ion binding"/>
    <property type="evidence" value="ECO:0007669"/>
    <property type="project" value="UniProtKB-KW"/>
</dbReference>
<keyword evidence="3" id="KW-0479">Metal-binding</keyword>
<feature type="region of interest" description="Disordered" evidence="10">
    <location>
        <begin position="578"/>
        <end position="605"/>
    </location>
</feature>
<dbReference type="InterPro" id="IPR022652">
    <property type="entry name" value="Znf_XPA_CS"/>
</dbReference>
<dbReference type="PANTHER" id="PTHR10142">
    <property type="entry name" value="DNA REPAIR PROTEIN COMPLEMENTING XP-A CELLS"/>
    <property type="match status" value="1"/>
</dbReference>
<feature type="domain" description="XPA C-terminal" evidence="11">
    <location>
        <begin position="173"/>
        <end position="223"/>
    </location>
</feature>
<dbReference type="GO" id="GO:0006284">
    <property type="term" value="P:base-excision repair"/>
    <property type="evidence" value="ECO:0007669"/>
    <property type="project" value="TreeGrafter"/>
</dbReference>
<organism evidence="12 13">
    <name type="scientific">[Candida] arabinofermentans NRRL YB-2248</name>
    <dbReference type="NCBI Taxonomy" id="983967"/>
    <lineage>
        <taxon>Eukaryota</taxon>
        <taxon>Fungi</taxon>
        <taxon>Dikarya</taxon>
        <taxon>Ascomycota</taxon>
        <taxon>Saccharomycotina</taxon>
        <taxon>Pichiomycetes</taxon>
        <taxon>Pichiales</taxon>
        <taxon>Pichiaceae</taxon>
        <taxon>Ogataea</taxon>
        <taxon>Ogataea/Candida clade</taxon>
    </lineage>
</organism>
<evidence type="ECO:0000256" key="6">
    <source>
        <dbReference type="ARBA" id="ARBA00022833"/>
    </source>
</evidence>
<dbReference type="PANTHER" id="PTHR10142:SF0">
    <property type="entry name" value="DNA REPAIR PROTEIN COMPLEMENTING XP-A CELLS"/>
    <property type="match status" value="1"/>
</dbReference>
<dbReference type="InterPro" id="IPR009061">
    <property type="entry name" value="DNA-bd_dom_put_sf"/>
</dbReference>
<evidence type="ECO:0000313" key="12">
    <source>
        <dbReference type="EMBL" id="ODV87375.1"/>
    </source>
</evidence>
<keyword evidence="9" id="KW-0539">Nucleus</keyword>
<sequence>IAKPSLSPEQKALIEKNRQRALERKNSREGIKSGNLKDATKNITANSLDSVRITKDIIADNNTANNTIRERTRPSVLRSDYIEYDFSTMTDTFGGFLADTTSSDPRDPTKDKTLDEWKEGVQSKNFMDQAPPIDPANSPKCFECKTSIEIDPILLKAFGCRVCKTCKEKFPEKYSLLTKTECKEDYFLTDPELQDETLFRRIIKANPHSGTFSKMQLFMRYQIEEFAFKKWGSEEALDKEWLRREEMRIKRRDKSLNQQSDILLDNTPLSEDDLYDYFPTNLDEDSEIVTYSELERVFIGDKLDLKVGDQYYAEKLPNMWYVKSSLISTLLFALDYLLPTQYSNLESIDLILITPGSQKTVGLFEQSINTEFQMMKLALSRNIPVLNVNGLMEEQFSVSSILDLNNNGMESTNELPLAFCEKIQDLISSLSNQHQFGTHNFRSSRALIKSKNYRDYMENEAKNNNPRLLPNGVGLNINLHMCESCKTASKNLKFVQTRSVGGYNKIPAMAFDEETNNFNLDLVYNIDKNLRHMNTNFLSELSIDGQDSSISVTPISWLGFDYDQTDFLSKIISELNHEEIEEEEEEEEDNDDTAFKLDTSSNSSE</sequence>
<name>A0A1E4T6L5_9ASCO</name>
<dbReference type="PROSITE" id="PS00753">
    <property type="entry name" value="XPA_2"/>
    <property type="match status" value="1"/>
</dbReference>
<keyword evidence="7" id="KW-0238">DNA-binding</keyword>
<dbReference type="EMBL" id="KV453848">
    <property type="protein sequence ID" value="ODV87375.1"/>
    <property type="molecule type" value="Genomic_DNA"/>
</dbReference>
<dbReference type="CDD" id="cd21077">
    <property type="entry name" value="DBD_Rad14"/>
    <property type="match status" value="1"/>
</dbReference>
<dbReference type="AlphaFoldDB" id="A0A1E4T6L5"/>
<dbReference type="InterPro" id="IPR022656">
    <property type="entry name" value="XPA_C"/>
</dbReference>
<dbReference type="GO" id="GO:0000715">
    <property type="term" value="P:nucleotide-excision repair, DNA damage recognition"/>
    <property type="evidence" value="ECO:0007669"/>
    <property type="project" value="TreeGrafter"/>
</dbReference>
<reference evidence="13" key="1">
    <citation type="submission" date="2016-04" db="EMBL/GenBank/DDBJ databases">
        <title>Comparative genomics of biotechnologically important yeasts.</title>
        <authorList>
            <consortium name="DOE Joint Genome Institute"/>
            <person name="Riley R."/>
            <person name="Haridas S."/>
            <person name="Wolfe K.H."/>
            <person name="Lopes M.R."/>
            <person name="Hittinger C.T."/>
            <person name="Goker M."/>
            <person name="Salamov A."/>
            <person name="Wisecaver J."/>
            <person name="Long T.M."/>
            <person name="Aerts A.L."/>
            <person name="Barry K."/>
            <person name="Choi C."/>
            <person name="Clum A."/>
            <person name="Coughlan A.Y."/>
            <person name="Deshpande S."/>
            <person name="Douglass A.P."/>
            <person name="Hanson S.J."/>
            <person name="Klenk H.-P."/>
            <person name="Labutti K."/>
            <person name="Lapidus A."/>
            <person name="Lindquist E."/>
            <person name="Lipzen A."/>
            <person name="Meier-Kolthoff J.P."/>
            <person name="Ohm R.A."/>
            <person name="Otillar R.P."/>
            <person name="Pangilinan J."/>
            <person name="Peng Y."/>
            <person name="Rokas A."/>
            <person name="Rosa C.A."/>
            <person name="Scheuner C."/>
            <person name="Sibirny A.A."/>
            <person name="Slot J.C."/>
            <person name="Stielow J.B."/>
            <person name="Sun H."/>
            <person name="Kurtzman C.P."/>
            <person name="Blackwell M."/>
            <person name="Grigoriev I.V."/>
            <person name="Jeffries T.W."/>
        </authorList>
    </citation>
    <scope>NUCLEOTIDE SEQUENCE [LARGE SCALE GENOMIC DNA]</scope>
    <source>
        <strain evidence="13">NRRL YB-2248</strain>
    </source>
</reference>
<evidence type="ECO:0000256" key="9">
    <source>
        <dbReference type="ARBA" id="ARBA00023242"/>
    </source>
</evidence>
<gene>
    <name evidence="12" type="ORF">CANARDRAFT_194833</name>
</gene>
<dbReference type="GO" id="GO:0003684">
    <property type="term" value="F:damaged DNA binding"/>
    <property type="evidence" value="ECO:0007669"/>
    <property type="project" value="InterPro"/>
</dbReference>
<dbReference type="SUPFAM" id="SSF46955">
    <property type="entry name" value="Putative DNA-binding domain"/>
    <property type="match status" value="1"/>
</dbReference>
<evidence type="ECO:0000256" key="4">
    <source>
        <dbReference type="ARBA" id="ARBA00022763"/>
    </source>
</evidence>
<proteinExistence type="inferred from homology"/>
<keyword evidence="8" id="KW-0234">DNA repair</keyword>
<dbReference type="Pfam" id="PF05181">
    <property type="entry name" value="XPA_C"/>
    <property type="match status" value="1"/>
</dbReference>
<evidence type="ECO:0000256" key="10">
    <source>
        <dbReference type="SAM" id="MobiDB-lite"/>
    </source>
</evidence>
<keyword evidence="13" id="KW-1185">Reference proteome</keyword>
<dbReference type="GO" id="GO:1901255">
    <property type="term" value="P:nucleotide-excision repair involved in interstrand cross-link repair"/>
    <property type="evidence" value="ECO:0007669"/>
    <property type="project" value="TreeGrafter"/>
</dbReference>
<evidence type="ECO:0000256" key="5">
    <source>
        <dbReference type="ARBA" id="ARBA00022771"/>
    </source>
</evidence>
<feature type="compositionally biased region" description="Acidic residues" evidence="10">
    <location>
        <begin position="579"/>
        <end position="592"/>
    </location>
</feature>
<dbReference type="NCBIfam" id="TIGR00598">
    <property type="entry name" value="rad14"/>
    <property type="match status" value="1"/>
</dbReference>
<evidence type="ECO:0000256" key="1">
    <source>
        <dbReference type="ARBA" id="ARBA00004123"/>
    </source>
</evidence>
<dbReference type="InterPro" id="IPR037129">
    <property type="entry name" value="XPA_sf"/>
</dbReference>
<evidence type="ECO:0000259" key="11">
    <source>
        <dbReference type="Pfam" id="PF05181"/>
    </source>
</evidence>
<dbReference type="GO" id="GO:0000110">
    <property type="term" value="C:nucleotide-excision repair factor 1 complex"/>
    <property type="evidence" value="ECO:0007669"/>
    <property type="project" value="TreeGrafter"/>
</dbReference>
<keyword evidence="6" id="KW-0862">Zinc</keyword>
<dbReference type="Gene3D" id="3.90.530.10">
    <property type="entry name" value="XPA C-terminal domain"/>
    <property type="match status" value="1"/>
</dbReference>
<dbReference type="OrthoDB" id="5368863at2759"/>
<protein>
    <recommendedName>
        <fullName evidence="11">XPA C-terminal domain-containing protein</fullName>
    </recommendedName>
</protein>
<dbReference type="InterPro" id="IPR000465">
    <property type="entry name" value="XPA/RAD14"/>
</dbReference>
<evidence type="ECO:0000256" key="3">
    <source>
        <dbReference type="ARBA" id="ARBA00022723"/>
    </source>
</evidence>
<comment type="subcellular location">
    <subcellularLocation>
        <location evidence="1">Nucleus</location>
    </subcellularLocation>
</comment>
<evidence type="ECO:0000256" key="7">
    <source>
        <dbReference type="ARBA" id="ARBA00023125"/>
    </source>
</evidence>
<keyword evidence="4" id="KW-0227">DNA damage</keyword>
<dbReference type="GO" id="GO:0070914">
    <property type="term" value="P:UV-damage excision repair"/>
    <property type="evidence" value="ECO:0007669"/>
    <property type="project" value="TreeGrafter"/>
</dbReference>
<evidence type="ECO:0000313" key="13">
    <source>
        <dbReference type="Proteomes" id="UP000094801"/>
    </source>
</evidence>
<dbReference type="InterPro" id="IPR022658">
    <property type="entry name" value="XPA_CS"/>
</dbReference>
<keyword evidence="5" id="KW-0863">Zinc-finger</keyword>
<comment type="similarity">
    <text evidence="2">Belongs to the XPA family.</text>
</comment>
<dbReference type="Proteomes" id="UP000094801">
    <property type="component" value="Unassembled WGS sequence"/>
</dbReference>
<accession>A0A1E4T6L5</accession>
<evidence type="ECO:0000256" key="8">
    <source>
        <dbReference type="ARBA" id="ARBA00023204"/>
    </source>
</evidence>
<feature type="non-terminal residue" evidence="12">
    <location>
        <position position="1"/>
    </location>
</feature>
<dbReference type="STRING" id="983967.A0A1E4T6L5"/>
<evidence type="ECO:0000256" key="2">
    <source>
        <dbReference type="ARBA" id="ARBA00005548"/>
    </source>
</evidence>